<dbReference type="SUPFAM" id="SSF46894">
    <property type="entry name" value="C-terminal effector domain of the bipartite response regulators"/>
    <property type="match status" value="1"/>
</dbReference>
<dbReference type="EMBL" id="CP017634">
    <property type="protein sequence ID" value="ATW25156.1"/>
    <property type="molecule type" value="Genomic_DNA"/>
</dbReference>
<dbReference type="Gene3D" id="1.10.10.10">
    <property type="entry name" value="Winged helix-like DNA-binding domain superfamily/Winged helix DNA-binding domain"/>
    <property type="match status" value="1"/>
</dbReference>
<dbReference type="SMART" id="SM00421">
    <property type="entry name" value="HTH_LUXR"/>
    <property type="match status" value="1"/>
</dbReference>
<reference evidence="6 7" key="1">
    <citation type="submission" date="2016-10" db="EMBL/GenBank/DDBJ databases">
        <title>Complete Genome Sequence of Peptococcaceae strain DCMF.</title>
        <authorList>
            <person name="Edwards R.J."/>
            <person name="Holland S.I."/>
            <person name="Deshpande N.P."/>
            <person name="Wong Y.K."/>
            <person name="Ertan H."/>
            <person name="Manefield M."/>
            <person name="Russell T.L."/>
            <person name="Lee M.J."/>
        </authorList>
    </citation>
    <scope>NUCLEOTIDE SEQUENCE [LARGE SCALE GENOMIC DNA]</scope>
    <source>
        <strain evidence="6 7">DCMF</strain>
    </source>
</reference>
<dbReference type="Proteomes" id="UP000323521">
    <property type="component" value="Chromosome"/>
</dbReference>
<evidence type="ECO:0000256" key="2">
    <source>
        <dbReference type="ARBA" id="ARBA00023125"/>
    </source>
</evidence>
<dbReference type="RefSeq" id="WP_148134411.1">
    <property type="nucleotide sequence ID" value="NZ_CP017634.1"/>
</dbReference>
<keyword evidence="4" id="KW-0812">Transmembrane</keyword>
<keyword evidence="4" id="KW-1133">Transmembrane helix</keyword>
<evidence type="ECO:0000259" key="5">
    <source>
        <dbReference type="PROSITE" id="PS50043"/>
    </source>
</evidence>
<proteinExistence type="predicted"/>
<organism evidence="6 7">
    <name type="scientific">Formimonas warabiya</name>
    <dbReference type="NCBI Taxonomy" id="1761012"/>
    <lineage>
        <taxon>Bacteria</taxon>
        <taxon>Bacillati</taxon>
        <taxon>Bacillota</taxon>
        <taxon>Clostridia</taxon>
        <taxon>Eubacteriales</taxon>
        <taxon>Peptococcaceae</taxon>
        <taxon>Candidatus Formimonas</taxon>
    </lineage>
</organism>
<dbReference type="InterPro" id="IPR036388">
    <property type="entry name" value="WH-like_DNA-bd_sf"/>
</dbReference>
<dbReference type="AlphaFoldDB" id="A0A3G1KRT6"/>
<dbReference type="PRINTS" id="PR00038">
    <property type="entry name" value="HTHLUXR"/>
</dbReference>
<dbReference type="PANTHER" id="PTHR44688">
    <property type="entry name" value="DNA-BINDING TRANSCRIPTIONAL ACTIVATOR DEVR_DOSR"/>
    <property type="match status" value="1"/>
</dbReference>
<feature type="transmembrane region" description="Helical" evidence="4">
    <location>
        <begin position="27"/>
        <end position="54"/>
    </location>
</feature>
<name>A0A3G1KRT6_FORW1</name>
<dbReference type="PROSITE" id="PS50043">
    <property type="entry name" value="HTH_LUXR_2"/>
    <property type="match status" value="1"/>
</dbReference>
<dbReference type="GO" id="GO:0003677">
    <property type="term" value="F:DNA binding"/>
    <property type="evidence" value="ECO:0007669"/>
    <property type="project" value="UniProtKB-KW"/>
</dbReference>
<dbReference type="Pfam" id="PF00196">
    <property type="entry name" value="GerE"/>
    <property type="match status" value="1"/>
</dbReference>
<feature type="domain" description="HTH luxR-type" evidence="5">
    <location>
        <begin position="491"/>
        <end position="556"/>
    </location>
</feature>
<keyword evidence="2" id="KW-0238">DNA-binding</keyword>
<keyword evidence="3" id="KW-0804">Transcription</keyword>
<dbReference type="InterPro" id="IPR000792">
    <property type="entry name" value="Tscrpt_reg_LuxR_C"/>
</dbReference>
<evidence type="ECO:0000256" key="4">
    <source>
        <dbReference type="SAM" id="Phobius"/>
    </source>
</evidence>
<dbReference type="KEGG" id="fwa:DCMF_10590"/>
<keyword evidence="4" id="KW-0472">Membrane</keyword>
<accession>A0A3G1KRT6</accession>
<evidence type="ECO:0000313" key="7">
    <source>
        <dbReference type="Proteomes" id="UP000323521"/>
    </source>
</evidence>
<dbReference type="InterPro" id="IPR016032">
    <property type="entry name" value="Sig_transdc_resp-reg_C-effctor"/>
</dbReference>
<dbReference type="GO" id="GO:0006355">
    <property type="term" value="P:regulation of DNA-templated transcription"/>
    <property type="evidence" value="ECO:0007669"/>
    <property type="project" value="InterPro"/>
</dbReference>
<sequence>MKLAKPIEGARNNLFNFHSLSLKDRLWVLQILLIFTLLISIFSVLLITGMIPVFHDTSYMLVKKQLDDSAMEFSQKYAVISANTVELAERINKSMEKNLATRGLTISELKSHPQLLETILGREVEKAVFAMQKTNVSGVFVFLDATVNPNLSQARDSKAGFYIIDMDPNVMPYSSDALFLLYGPPAIARENGMYLHTEWELEYDTGIQKEERRTDFYQIPLAAAARNKGAELQNLGYWSPFFKPAEHGEQAMAFSVPLVDQHGIPYGVCGLEISRTFFEKLMPPPVSSLSDEMVLLFSSSDAKGISMKNAGLISDNSGWLPEDGQDYLLSTDPPKNKENFKQYYFDVSSQSGMLGLDTTVSLYPSKSVYKDEKWVLTALVPQTDVEKKTHQAYLALAAFLSLLTLGIVASYYTSRHYVEPIVNTLNKIKECGLPASKTNIPEIDDFIEFLKQHPYEPTKNVRADTAMVSEQAVPMAGQTPWDLDKIPLTEFTQQLETLSRAEREVFDLYIKGHTAKEISKILFISINTVKSHNKKIYAKMNVSSRAELLVYCYKLMLENQE</sequence>
<dbReference type="PANTHER" id="PTHR44688:SF16">
    <property type="entry name" value="DNA-BINDING TRANSCRIPTIONAL ACTIVATOR DEVR_DOSR"/>
    <property type="match status" value="1"/>
</dbReference>
<dbReference type="CDD" id="cd06170">
    <property type="entry name" value="LuxR_C_like"/>
    <property type="match status" value="1"/>
</dbReference>
<evidence type="ECO:0000313" key="6">
    <source>
        <dbReference type="EMBL" id="ATW25156.1"/>
    </source>
</evidence>
<keyword evidence="7" id="KW-1185">Reference proteome</keyword>
<evidence type="ECO:0000256" key="1">
    <source>
        <dbReference type="ARBA" id="ARBA00023015"/>
    </source>
</evidence>
<gene>
    <name evidence="6" type="ORF">DCMF_10590</name>
</gene>
<evidence type="ECO:0000256" key="3">
    <source>
        <dbReference type="ARBA" id="ARBA00023163"/>
    </source>
</evidence>
<keyword evidence="1" id="KW-0805">Transcription regulation</keyword>
<dbReference type="OrthoDB" id="9789465at2"/>
<protein>
    <recommendedName>
        <fullName evidence="5">HTH luxR-type domain-containing protein</fullName>
    </recommendedName>
</protein>